<evidence type="ECO:0000256" key="1">
    <source>
        <dbReference type="ARBA" id="ARBA00007320"/>
    </source>
</evidence>
<evidence type="ECO:0000313" key="4">
    <source>
        <dbReference type="Proteomes" id="UP000235145"/>
    </source>
</evidence>
<sequence>MAVSEKAEKMVSNGFKAEHDGKQTDLKRVKTYGSGGSGSSPVMLMPIVLEKIARLIIAKNIYSSELITMKTLKNTGAIGNQIRDGGRLMGHGAEHI</sequence>
<dbReference type="GO" id="GO:0003735">
    <property type="term" value="F:structural constituent of ribosome"/>
    <property type="evidence" value="ECO:0007669"/>
    <property type="project" value="InterPro"/>
</dbReference>
<name>A0A9R1VDG8_LACSA</name>
<dbReference type="PANTHER" id="PTHR12934">
    <property type="entry name" value="50S RIBOSOMAL PROTEIN L15"/>
    <property type="match status" value="1"/>
</dbReference>
<keyword evidence="4" id="KW-1185">Reference proteome</keyword>
<gene>
    <name evidence="3" type="ORF">LSAT_V11C500238530</name>
</gene>
<dbReference type="AlphaFoldDB" id="A0A9R1VDG8"/>
<dbReference type="Proteomes" id="UP000235145">
    <property type="component" value="Unassembled WGS sequence"/>
</dbReference>
<dbReference type="EMBL" id="NBSK02000005">
    <property type="protein sequence ID" value="KAJ0202782.1"/>
    <property type="molecule type" value="Genomic_DNA"/>
</dbReference>
<evidence type="ECO:0000256" key="2">
    <source>
        <dbReference type="SAM" id="MobiDB-lite"/>
    </source>
</evidence>
<dbReference type="InterPro" id="IPR005749">
    <property type="entry name" value="Ribosomal_uL15_bac-type"/>
</dbReference>
<reference evidence="3 4" key="1">
    <citation type="journal article" date="2017" name="Nat. Commun.">
        <title>Genome assembly with in vitro proximity ligation data and whole-genome triplication in lettuce.</title>
        <authorList>
            <person name="Reyes-Chin-Wo S."/>
            <person name="Wang Z."/>
            <person name="Yang X."/>
            <person name="Kozik A."/>
            <person name="Arikit S."/>
            <person name="Song C."/>
            <person name="Xia L."/>
            <person name="Froenicke L."/>
            <person name="Lavelle D.O."/>
            <person name="Truco M.J."/>
            <person name="Xia R."/>
            <person name="Zhu S."/>
            <person name="Xu C."/>
            <person name="Xu H."/>
            <person name="Xu X."/>
            <person name="Cox K."/>
            <person name="Korf I."/>
            <person name="Meyers B.C."/>
            <person name="Michelmore R.W."/>
        </authorList>
    </citation>
    <scope>NUCLEOTIDE SEQUENCE [LARGE SCALE GENOMIC DNA]</scope>
    <source>
        <strain evidence="4">cv. Salinas</strain>
        <tissue evidence="3">Seedlings</tissue>
    </source>
</reference>
<dbReference type="PANTHER" id="PTHR12934:SF11">
    <property type="entry name" value="LARGE RIBOSOMAL SUBUNIT PROTEIN UL15M"/>
    <property type="match status" value="1"/>
</dbReference>
<evidence type="ECO:0000313" key="3">
    <source>
        <dbReference type="EMBL" id="KAJ0202782.1"/>
    </source>
</evidence>
<protein>
    <submittedName>
        <fullName evidence="3">Uncharacterized protein</fullName>
    </submittedName>
</protein>
<comment type="caution">
    <text evidence="3">The sequence shown here is derived from an EMBL/GenBank/DDBJ whole genome shotgun (WGS) entry which is preliminary data.</text>
</comment>
<comment type="similarity">
    <text evidence="1">Belongs to the universal ribosomal protein uL15 family.</text>
</comment>
<feature type="region of interest" description="Disordered" evidence="2">
    <location>
        <begin position="1"/>
        <end position="37"/>
    </location>
</feature>
<dbReference type="GO" id="GO:0015934">
    <property type="term" value="C:large ribosomal subunit"/>
    <property type="evidence" value="ECO:0007669"/>
    <property type="project" value="InterPro"/>
</dbReference>
<dbReference type="GO" id="GO:0006412">
    <property type="term" value="P:translation"/>
    <property type="evidence" value="ECO:0007669"/>
    <property type="project" value="InterPro"/>
</dbReference>
<organism evidence="3 4">
    <name type="scientific">Lactuca sativa</name>
    <name type="common">Garden lettuce</name>
    <dbReference type="NCBI Taxonomy" id="4236"/>
    <lineage>
        <taxon>Eukaryota</taxon>
        <taxon>Viridiplantae</taxon>
        <taxon>Streptophyta</taxon>
        <taxon>Embryophyta</taxon>
        <taxon>Tracheophyta</taxon>
        <taxon>Spermatophyta</taxon>
        <taxon>Magnoliopsida</taxon>
        <taxon>eudicotyledons</taxon>
        <taxon>Gunneridae</taxon>
        <taxon>Pentapetalae</taxon>
        <taxon>asterids</taxon>
        <taxon>campanulids</taxon>
        <taxon>Asterales</taxon>
        <taxon>Asteraceae</taxon>
        <taxon>Cichorioideae</taxon>
        <taxon>Cichorieae</taxon>
        <taxon>Lactucinae</taxon>
        <taxon>Lactuca</taxon>
    </lineage>
</organism>
<feature type="compositionally biased region" description="Basic and acidic residues" evidence="2">
    <location>
        <begin position="16"/>
        <end position="28"/>
    </location>
</feature>
<accession>A0A9R1VDG8</accession>
<proteinExistence type="inferred from homology"/>